<feature type="transmembrane region" description="Helical" evidence="6">
    <location>
        <begin position="187"/>
        <end position="205"/>
    </location>
</feature>
<keyword evidence="4 6" id="KW-1133">Transmembrane helix</keyword>
<dbReference type="PANTHER" id="PTHR47089">
    <property type="entry name" value="ABC TRANSPORTER, PERMEASE PROTEIN"/>
    <property type="match status" value="1"/>
</dbReference>
<dbReference type="AlphaFoldDB" id="A0A540VEZ2"/>
<evidence type="ECO:0000256" key="5">
    <source>
        <dbReference type="ARBA" id="ARBA00023136"/>
    </source>
</evidence>
<feature type="transmembrane region" description="Helical" evidence="6">
    <location>
        <begin position="141"/>
        <end position="160"/>
    </location>
</feature>
<dbReference type="OrthoDB" id="45037at2"/>
<keyword evidence="2" id="KW-1003">Cell membrane</keyword>
<protein>
    <submittedName>
        <fullName evidence="7">ABC transporter permease</fullName>
    </submittedName>
</protein>
<feature type="transmembrane region" description="Helical" evidence="6">
    <location>
        <begin position="84"/>
        <end position="102"/>
    </location>
</feature>
<feature type="transmembrane region" description="Helical" evidence="6">
    <location>
        <begin position="314"/>
        <end position="333"/>
    </location>
</feature>
<keyword evidence="8" id="KW-1185">Reference proteome</keyword>
<name>A0A540VEZ2_9CHLR</name>
<evidence type="ECO:0000313" key="8">
    <source>
        <dbReference type="Proteomes" id="UP000317371"/>
    </source>
</evidence>
<keyword evidence="5 6" id="KW-0472">Membrane</keyword>
<feature type="transmembrane region" description="Helical" evidence="6">
    <location>
        <begin position="54"/>
        <end position="72"/>
    </location>
</feature>
<feature type="transmembrane region" description="Helical" evidence="6">
    <location>
        <begin position="235"/>
        <end position="257"/>
    </location>
</feature>
<dbReference type="Proteomes" id="UP000317371">
    <property type="component" value="Unassembled WGS sequence"/>
</dbReference>
<keyword evidence="3 6" id="KW-0812">Transmembrane</keyword>
<evidence type="ECO:0000256" key="1">
    <source>
        <dbReference type="ARBA" id="ARBA00004651"/>
    </source>
</evidence>
<accession>A0A540VEZ2</accession>
<evidence type="ECO:0000256" key="6">
    <source>
        <dbReference type="SAM" id="Phobius"/>
    </source>
</evidence>
<dbReference type="GO" id="GO:0005886">
    <property type="term" value="C:plasma membrane"/>
    <property type="evidence" value="ECO:0007669"/>
    <property type="project" value="UniProtKB-SubCell"/>
</dbReference>
<sequence>MRQIAPLLAALAGVFLGLLAGAVLILLSGADPVAAYLAMFQGAFGGRRALMETVLKTTPLLLMGLGLTVAFRGQVWNIGGEGQYLMGALAGAVVGLGLQATLPPALVIPLMLLAGLVGGALWAAVAAFLKLRFQINEIISTLMLNYIAEYWLLYLVRVPLKDPESFLPQSAQLARSVRLPTLGDTRIHVGFLIALALVPLVYLLLWKTPLGFRIRAIGASQTVARYAGMSVSRGIVFALLFSGALAGLTGIMEVSALHTRLKAGILGGYGFSGILVALLGRLHPVGVLVAALFFAALTIGAQTMHSVYGLPMALAQVIQGLVVLFVLAADALARRWMMTR</sequence>
<reference evidence="7 8" key="1">
    <citation type="submission" date="2019-06" db="EMBL/GenBank/DDBJ databases">
        <title>Genome sequence of Litorilinea aerophila BAA-2444.</title>
        <authorList>
            <person name="Maclea K.S."/>
            <person name="Maurais E.G."/>
            <person name="Iannazzi L.C."/>
        </authorList>
    </citation>
    <scope>NUCLEOTIDE SEQUENCE [LARGE SCALE GENOMIC DNA]</scope>
    <source>
        <strain evidence="7 8">ATCC BAA-2444</strain>
    </source>
</reference>
<feature type="transmembrane region" description="Helical" evidence="6">
    <location>
        <begin position="108"/>
        <end position="129"/>
    </location>
</feature>
<feature type="transmembrane region" description="Helical" evidence="6">
    <location>
        <begin position="263"/>
        <end position="280"/>
    </location>
</feature>
<dbReference type="EMBL" id="VIGC01000015">
    <property type="protein sequence ID" value="TQE95324.1"/>
    <property type="molecule type" value="Genomic_DNA"/>
</dbReference>
<comment type="caution">
    <text evidence="7">The sequence shown here is derived from an EMBL/GenBank/DDBJ whole genome shotgun (WGS) entry which is preliminary data.</text>
</comment>
<comment type="subcellular location">
    <subcellularLocation>
        <location evidence="1">Cell membrane</location>
        <topology evidence="1">Multi-pass membrane protein</topology>
    </subcellularLocation>
</comment>
<dbReference type="Pfam" id="PF02653">
    <property type="entry name" value="BPD_transp_2"/>
    <property type="match status" value="1"/>
</dbReference>
<evidence type="ECO:0000256" key="2">
    <source>
        <dbReference type="ARBA" id="ARBA00022475"/>
    </source>
</evidence>
<evidence type="ECO:0000313" key="7">
    <source>
        <dbReference type="EMBL" id="TQE95324.1"/>
    </source>
</evidence>
<dbReference type="InParanoid" id="A0A540VEZ2"/>
<dbReference type="GO" id="GO:0022857">
    <property type="term" value="F:transmembrane transporter activity"/>
    <property type="evidence" value="ECO:0007669"/>
    <property type="project" value="InterPro"/>
</dbReference>
<feature type="transmembrane region" description="Helical" evidence="6">
    <location>
        <begin position="287"/>
        <end position="308"/>
    </location>
</feature>
<dbReference type="CDD" id="cd06580">
    <property type="entry name" value="TM_PBP1_transp_TpRbsC_like"/>
    <property type="match status" value="1"/>
</dbReference>
<evidence type="ECO:0000256" key="4">
    <source>
        <dbReference type="ARBA" id="ARBA00022989"/>
    </source>
</evidence>
<gene>
    <name evidence="7" type="ORF">FKZ61_13130</name>
</gene>
<dbReference type="PANTHER" id="PTHR47089:SF1">
    <property type="entry name" value="GUANOSINE ABC TRANSPORTER PERMEASE PROTEIN NUPP"/>
    <property type="match status" value="1"/>
</dbReference>
<proteinExistence type="predicted"/>
<organism evidence="7 8">
    <name type="scientific">Litorilinea aerophila</name>
    <dbReference type="NCBI Taxonomy" id="1204385"/>
    <lineage>
        <taxon>Bacteria</taxon>
        <taxon>Bacillati</taxon>
        <taxon>Chloroflexota</taxon>
        <taxon>Caldilineae</taxon>
        <taxon>Caldilineales</taxon>
        <taxon>Caldilineaceae</taxon>
        <taxon>Litorilinea</taxon>
    </lineage>
</organism>
<evidence type="ECO:0000256" key="3">
    <source>
        <dbReference type="ARBA" id="ARBA00022692"/>
    </source>
</evidence>
<dbReference type="InterPro" id="IPR001851">
    <property type="entry name" value="ABC_transp_permease"/>
</dbReference>